<dbReference type="VEuPathDB" id="FungiDB:C8Q69DRAFT_176439"/>
<feature type="chain" id="PRO_5019499615" evidence="1">
    <location>
        <begin position="18"/>
        <end position="91"/>
    </location>
</feature>
<keyword evidence="3" id="KW-1185">Reference proteome</keyword>
<dbReference type="GeneID" id="39595095"/>
<keyword evidence="1" id="KW-0732">Signal</keyword>
<evidence type="ECO:0000313" key="2">
    <source>
        <dbReference type="EMBL" id="RWQ98564.1"/>
    </source>
</evidence>
<evidence type="ECO:0000313" key="3">
    <source>
        <dbReference type="Proteomes" id="UP000283841"/>
    </source>
</evidence>
<proteinExistence type="predicted"/>
<dbReference type="AlphaFoldDB" id="A0A443I3A5"/>
<comment type="caution">
    <text evidence="2">The sequence shown here is derived from an EMBL/GenBank/DDBJ whole genome shotgun (WGS) entry which is preliminary data.</text>
</comment>
<gene>
    <name evidence="2" type="ORF">C8Q69DRAFT_176439</name>
</gene>
<sequence>MLALFLWLDCWGGSAHQAKDSLLLVIAFKLQQYTYLKIYLAAGNSSTIIIAHYRFDGSMLPAVIKLLNDSERLRLFSIDSVLCLLALSSVL</sequence>
<feature type="signal peptide" evidence="1">
    <location>
        <begin position="1"/>
        <end position="17"/>
    </location>
</feature>
<reference evidence="2 3" key="1">
    <citation type="journal article" date="2018" name="Front. Microbiol.">
        <title>Genomic and genetic insights into a cosmopolitan fungus, Paecilomyces variotii (Eurotiales).</title>
        <authorList>
            <person name="Urquhart A.S."/>
            <person name="Mondo S.J."/>
            <person name="Makela M.R."/>
            <person name="Hane J.K."/>
            <person name="Wiebenga A."/>
            <person name="He G."/>
            <person name="Mihaltcheva S."/>
            <person name="Pangilinan J."/>
            <person name="Lipzen A."/>
            <person name="Barry K."/>
            <person name="de Vries R.P."/>
            <person name="Grigoriev I.V."/>
            <person name="Idnurm A."/>
        </authorList>
    </citation>
    <scope>NUCLEOTIDE SEQUENCE [LARGE SCALE GENOMIC DNA]</scope>
    <source>
        <strain evidence="2 3">CBS 101075</strain>
    </source>
</reference>
<protein>
    <submittedName>
        <fullName evidence="2">Uncharacterized protein</fullName>
    </submittedName>
</protein>
<dbReference type="RefSeq" id="XP_028488209.1">
    <property type="nucleotide sequence ID" value="XM_028625818.1"/>
</dbReference>
<accession>A0A443I3A5</accession>
<organism evidence="2 3">
    <name type="scientific">Byssochlamys spectabilis</name>
    <name type="common">Paecilomyces variotii</name>
    <dbReference type="NCBI Taxonomy" id="264951"/>
    <lineage>
        <taxon>Eukaryota</taxon>
        <taxon>Fungi</taxon>
        <taxon>Dikarya</taxon>
        <taxon>Ascomycota</taxon>
        <taxon>Pezizomycotina</taxon>
        <taxon>Eurotiomycetes</taxon>
        <taxon>Eurotiomycetidae</taxon>
        <taxon>Eurotiales</taxon>
        <taxon>Thermoascaceae</taxon>
        <taxon>Paecilomyces</taxon>
    </lineage>
</organism>
<name>A0A443I3A5_BYSSP</name>
<evidence type="ECO:0000256" key="1">
    <source>
        <dbReference type="SAM" id="SignalP"/>
    </source>
</evidence>
<dbReference type="EMBL" id="RCNU01000002">
    <property type="protein sequence ID" value="RWQ98564.1"/>
    <property type="molecule type" value="Genomic_DNA"/>
</dbReference>
<dbReference type="Proteomes" id="UP000283841">
    <property type="component" value="Unassembled WGS sequence"/>
</dbReference>